<dbReference type="AlphaFoldDB" id="A0A6C0PCI7"/>
<accession>A0A6C0PCI7</accession>
<dbReference type="Proteomes" id="UP000479114">
    <property type="component" value="Plasmid unnamed2"/>
</dbReference>
<dbReference type="EMBL" id="CP048288">
    <property type="protein sequence ID" value="QHW35683.1"/>
    <property type="molecule type" value="Genomic_DNA"/>
</dbReference>
<reference evidence="1 2" key="1">
    <citation type="submission" date="2020-02" db="EMBL/GenBank/DDBJ databases">
        <title>Paenibacillus sp. nov., isolated from rhizosphere soil of tomato.</title>
        <authorList>
            <person name="Weon H.-Y."/>
            <person name="Lee S.A."/>
        </authorList>
    </citation>
    <scope>NUCLEOTIDE SEQUENCE [LARGE SCALE GENOMIC DNA]</scope>
    <source>
        <strain evidence="1 2">14171R-81</strain>
        <plasmid evidence="1 2">unnamed2</plasmid>
    </source>
</reference>
<gene>
    <name evidence="1" type="ORF">GZH47_32820</name>
</gene>
<keyword evidence="1" id="KW-0614">Plasmid</keyword>
<protein>
    <submittedName>
        <fullName evidence="1">Uncharacterized protein</fullName>
    </submittedName>
</protein>
<geneLocation type="plasmid" evidence="1 2">
    <name>unnamed2</name>
</geneLocation>
<keyword evidence="2" id="KW-1185">Reference proteome</keyword>
<dbReference type="RefSeq" id="WP_162645816.1">
    <property type="nucleotide sequence ID" value="NZ_CP048288.1"/>
</dbReference>
<proteinExistence type="predicted"/>
<sequence length="154" mass="15867">MQQGVPYGAAQSAGSRSAEAPVQAAKGKWAGKVGGGLMSYGFTGFDFYSRVKDGESVLPAAAKAVATNAFWAMMPGGWGAMLGMAALQAAPAVMDAVDQAASGLGAKSQMFGGGFTENETQQWMKTQGMNSMMNARQTAAGVMANHARGARKLY</sequence>
<dbReference type="KEGG" id="prz:GZH47_32820"/>
<evidence type="ECO:0000313" key="1">
    <source>
        <dbReference type="EMBL" id="QHW35683.1"/>
    </source>
</evidence>
<organism evidence="1 2">
    <name type="scientific">Paenibacillus rhizovicinus</name>
    <dbReference type="NCBI Taxonomy" id="2704463"/>
    <lineage>
        <taxon>Bacteria</taxon>
        <taxon>Bacillati</taxon>
        <taxon>Bacillota</taxon>
        <taxon>Bacilli</taxon>
        <taxon>Bacillales</taxon>
        <taxon>Paenibacillaceae</taxon>
        <taxon>Paenibacillus</taxon>
    </lineage>
</organism>
<evidence type="ECO:0000313" key="2">
    <source>
        <dbReference type="Proteomes" id="UP000479114"/>
    </source>
</evidence>
<name>A0A6C0PCI7_9BACL</name>